<organism evidence="6 7">
    <name type="scientific">Jatrophihabitans lederbergiae</name>
    <dbReference type="NCBI Taxonomy" id="3075547"/>
    <lineage>
        <taxon>Bacteria</taxon>
        <taxon>Bacillati</taxon>
        <taxon>Actinomycetota</taxon>
        <taxon>Actinomycetes</taxon>
        <taxon>Jatrophihabitantales</taxon>
        <taxon>Jatrophihabitantaceae</taxon>
        <taxon>Jatrophihabitans</taxon>
    </lineage>
</organism>
<feature type="coiled-coil region" evidence="4">
    <location>
        <begin position="199"/>
        <end position="226"/>
    </location>
</feature>
<accession>A0ABU2J9I1</accession>
<comment type="caution">
    <text evidence="6">The sequence shown here is derived from an EMBL/GenBank/DDBJ whole genome shotgun (WGS) entry which is preliminary data.</text>
</comment>
<feature type="domain" description="HTH gntR-type" evidence="5">
    <location>
        <begin position="21"/>
        <end position="88"/>
    </location>
</feature>
<keyword evidence="1" id="KW-0805">Transcription regulation</keyword>
<evidence type="ECO:0000256" key="3">
    <source>
        <dbReference type="ARBA" id="ARBA00023163"/>
    </source>
</evidence>
<evidence type="ECO:0000256" key="4">
    <source>
        <dbReference type="SAM" id="Coils"/>
    </source>
</evidence>
<dbReference type="Proteomes" id="UP001183176">
    <property type="component" value="Unassembled WGS sequence"/>
</dbReference>
<dbReference type="SUPFAM" id="SSF46785">
    <property type="entry name" value="Winged helix' DNA-binding domain"/>
    <property type="match status" value="1"/>
</dbReference>
<dbReference type="CDD" id="cd07377">
    <property type="entry name" value="WHTH_GntR"/>
    <property type="match status" value="1"/>
</dbReference>
<reference evidence="7" key="1">
    <citation type="submission" date="2023-07" db="EMBL/GenBank/DDBJ databases">
        <title>30 novel species of actinomycetes from the DSMZ collection.</title>
        <authorList>
            <person name="Nouioui I."/>
        </authorList>
    </citation>
    <scope>NUCLEOTIDE SEQUENCE [LARGE SCALE GENOMIC DNA]</scope>
    <source>
        <strain evidence="7">DSM 44399</strain>
    </source>
</reference>
<dbReference type="SMART" id="SM00345">
    <property type="entry name" value="HTH_GNTR"/>
    <property type="match status" value="1"/>
</dbReference>
<dbReference type="InterPro" id="IPR036388">
    <property type="entry name" value="WH-like_DNA-bd_sf"/>
</dbReference>
<evidence type="ECO:0000256" key="1">
    <source>
        <dbReference type="ARBA" id="ARBA00023015"/>
    </source>
</evidence>
<dbReference type="InterPro" id="IPR011711">
    <property type="entry name" value="GntR_C"/>
</dbReference>
<dbReference type="PRINTS" id="PR00035">
    <property type="entry name" value="HTHGNTR"/>
</dbReference>
<dbReference type="InterPro" id="IPR000524">
    <property type="entry name" value="Tscrpt_reg_HTH_GntR"/>
</dbReference>
<dbReference type="Pfam" id="PF07729">
    <property type="entry name" value="FCD"/>
    <property type="match status" value="1"/>
</dbReference>
<protein>
    <submittedName>
        <fullName evidence="6">GntR family transcriptional regulator</fullName>
    </submittedName>
</protein>
<dbReference type="Gene3D" id="1.20.120.530">
    <property type="entry name" value="GntR ligand-binding domain-like"/>
    <property type="match status" value="1"/>
</dbReference>
<evidence type="ECO:0000313" key="6">
    <source>
        <dbReference type="EMBL" id="MDT0261644.1"/>
    </source>
</evidence>
<dbReference type="EMBL" id="JAVREH010000009">
    <property type="protein sequence ID" value="MDT0261644.1"/>
    <property type="molecule type" value="Genomic_DNA"/>
</dbReference>
<keyword evidence="3" id="KW-0804">Transcription</keyword>
<dbReference type="InterPro" id="IPR036390">
    <property type="entry name" value="WH_DNA-bd_sf"/>
</dbReference>
<evidence type="ECO:0000256" key="2">
    <source>
        <dbReference type="ARBA" id="ARBA00023125"/>
    </source>
</evidence>
<sequence length="240" mass="26270">MNSAGPVSAVLQSERGRLLRSGTAERVTEILREQITGGLLAPGVRLSEESIGEALGVSRNTLREAFRLLSHEGLVVHELHRGVFVRVLTAADVTDLYLLRQVVEGAAVRSAARGELGTLIATVEQAEAAAAGRRWGEVATFDLQFHQELVSLAGSPRLDSLMRRLLAELRLAFHVMSHPGEFHEPYLLRNRSLVSLLQAGRADEAAAELRAYLEDAEAQLLNAFQQRDAGASTERKPQHR</sequence>
<name>A0ABU2J9I1_9ACTN</name>
<keyword evidence="7" id="KW-1185">Reference proteome</keyword>
<dbReference type="PROSITE" id="PS50949">
    <property type="entry name" value="HTH_GNTR"/>
    <property type="match status" value="1"/>
</dbReference>
<gene>
    <name evidence="6" type="ORF">RM423_09585</name>
</gene>
<dbReference type="Pfam" id="PF00392">
    <property type="entry name" value="GntR"/>
    <property type="match status" value="1"/>
</dbReference>
<dbReference type="SMART" id="SM00895">
    <property type="entry name" value="FCD"/>
    <property type="match status" value="1"/>
</dbReference>
<proteinExistence type="predicted"/>
<evidence type="ECO:0000313" key="7">
    <source>
        <dbReference type="Proteomes" id="UP001183176"/>
    </source>
</evidence>
<dbReference type="InterPro" id="IPR008920">
    <property type="entry name" value="TF_FadR/GntR_C"/>
</dbReference>
<evidence type="ECO:0000259" key="5">
    <source>
        <dbReference type="PROSITE" id="PS50949"/>
    </source>
</evidence>
<dbReference type="RefSeq" id="WP_311422798.1">
    <property type="nucleotide sequence ID" value="NZ_JAVREH010000009.1"/>
</dbReference>
<keyword evidence="2" id="KW-0238">DNA-binding</keyword>
<keyword evidence="4" id="KW-0175">Coiled coil</keyword>
<dbReference type="PANTHER" id="PTHR43537:SF45">
    <property type="entry name" value="GNTR FAMILY REGULATORY PROTEIN"/>
    <property type="match status" value="1"/>
</dbReference>
<dbReference type="SUPFAM" id="SSF48008">
    <property type="entry name" value="GntR ligand-binding domain-like"/>
    <property type="match status" value="1"/>
</dbReference>
<dbReference type="Gene3D" id="1.10.10.10">
    <property type="entry name" value="Winged helix-like DNA-binding domain superfamily/Winged helix DNA-binding domain"/>
    <property type="match status" value="1"/>
</dbReference>
<dbReference type="PANTHER" id="PTHR43537">
    <property type="entry name" value="TRANSCRIPTIONAL REGULATOR, GNTR FAMILY"/>
    <property type="match status" value="1"/>
</dbReference>